<proteinExistence type="predicted"/>
<evidence type="ECO:0000313" key="2">
    <source>
        <dbReference type="EMBL" id="PKR77071.1"/>
    </source>
</evidence>
<sequence>MNFVKANEVSEKEYFTYINDWLDYDEKIVPSGLRQIPDDFSEFMKRLIKKEDPSGVKPGWVPSSTYFLLDSGGRILGAANIRHELNEPLLQIGGHVGYGVRPTERGKGYASRMLGESLSILKAMDIERALITCNQDNPASQKVILKNGGKQDESFVEESGNIVERYWIDVL</sequence>
<dbReference type="InterPro" id="IPR016181">
    <property type="entry name" value="Acyl_CoA_acyltransferase"/>
</dbReference>
<evidence type="ECO:0000313" key="3">
    <source>
        <dbReference type="Proteomes" id="UP000243524"/>
    </source>
</evidence>
<dbReference type="EMBL" id="PJNH01000003">
    <property type="protein sequence ID" value="PKR77071.1"/>
    <property type="molecule type" value="Genomic_DNA"/>
</dbReference>
<dbReference type="Gene3D" id="3.40.630.30">
    <property type="match status" value="1"/>
</dbReference>
<dbReference type="PANTHER" id="PTHR39173:SF1">
    <property type="entry name" value="ACETYLTRANSFERASE"/>
    <property type="match status" value="1"/>
</dbReference>
<protein>
    <submittedName>
        <fullName evidence="2">GNAT family N-acetyltransferase</fullName>
    </submittedName>
</protein>
<dbReference type="OrthoDB" id="9797989at2"/>
<feature type="domain" description="N-acetyltransferase" evidence="1">
    <location>
        <begin position="1"/>
        <end position="169"/>
    </location>
</feature>
<keyword evidence="2" id="KW-0808">Transferase</keyword>
<dbReference type="Pfam" id="PF13302">
    <property type="entry name" value="Acetyltransf_3"/>
    <property type="match status" value="1"/>
</dbReference>
<dbReference type="CDD" id="cd04301">
    <property type="entry name" value="NAT_SF"/>
    <property type="match status" value="1"/>
</dbReference>
<reference evidence="2 3" key="1">
    <citation type="submission" date="2017-06" db="EMBL/GenBank/DDBJ databases">
        <title>the draft geome sequence of Illustriluteabacillus marina B3227.</title>
        <authorList>
            <person name="He R.-H."/>
            <person name="Du Z.-J."/>
        </authorList>
    </citation>
    <scope>NUCLEOTIDE SEQUENCE [LARGE SCALE GENOMIC DNA]</scope>
    <source>
        <strain evidence="2 3">B3227</strain>
    </source>
</reference>
<dbReference type="SUPFAM" id="SSF55729">
    <property type="entry name" value="Acyl-CoA N-acyltransferases (Nat)"/>
    <property type="match status" value="1"/>
</dbReference>
<dbReference type="GO" id="GO:0016747">
    <property type="term" value="F:acyltransferase activity, transferring groups other than amino-acyl groups"/>
    <property type="evidence" value="ECO:0007669"/>
    <property type="project" value="InterPro"/>
</dbReference>
<dbReference type="AlphaFoldDB" id="A0A2I0QRX3"/>
<dbReference type="PANTHER" id="PTHR39173">
    <property type="entry name" value="ACETYLTRANSFERASE"/>
    <property type="match status" value="1"/>
</dbReference>
<dbReference type="Proteomes" id="UP000243524">
    <property type="component" value="Unassembled WGS sequence"/>
</dbReference>
<gene>
    <name evidence="2" type="ORF">CEY16_10005</name>
</gene>
<name>A0A2I0QRX3_9BACI</name>
<organism evidence="2 3">
    <name type="scientific">Halalkalibacillus sediminis</name>
    <dbReference type="NCBI Taxonomy" id="2018042"/>
    <lineage>
        <taxon>Bacteria</taxon>
        <taxon>Bacillati</taxon>
        <taxon>Bacillota</taxon>
        <taxon>Bacilli</taxon>
        <taxon>Bacillales</taxon>
        <taxon>Bacillaceae</taxon>
        <taxon>Halalkalibacillus</taxon>
    </lineage>
</organism>
<dbReference type="RefSeq" id="WP_101331874.1">
    <property type="nucleotide sequence ID" value="NZ_PJNH01000003.1"/>
</dbReference>
<comment type="caution">
    <text evidence="2">The sequence shown here is derived from an EMBL/GenBank/DDBJ whole genome shotgun (WGS) entry which is preliminary data.</text>
</comment>
<dbReference type="PROSITE" id="PS51186">
    <property type="entry name" value="GNAT"/>
    <property type="match status" value="1"/>
</dbReference>
<evidence type="ECO:0000259" key="1">
    <source>
        <dbReference type="PROSITE" id="PS51186"/>
    </source>
</evidence>
<dbReference type="InterPro" id="IPR000182">
    <property type="entry name" value="GNAT_dom"/>
</dbReference>
<accession>A0A2I0QRX3</accession>
<keyword evidence="3" id="KW-1185">Reference proteome</keyword>